<gene>
    <name evidence="2" type="ORF">OCTVUL_1B030914</name>
</gene>
<dbReference type="AlphaFoldDB" id="A0AA36FKX7"/>
<dbReference type="Proteomes" id="UP001162480">
    <property type="component" value="Chromosome 20"/>
</dbReference>
<accession>A0AA36FKX7</accession>
<evidence type="ECO:0000256" key="1">
    <source>
        <dbReference type="SAM" id="MobiDB-lite"/>
    </source>
</evidence>
<evidence type="ECO:0000313" key="2">
    <source>
        <dbReference type="EMBL" id="CAI9737813.1"/>
    </source>
</evidence>
<proteinExistence type="predicted"/>
<name>A0AA36FKX7_OCTVU</name>
<protein>
    <submittedName>
        <fullName evidence="2">Uncharacterized protein</fullName>
    </submittedName>
</protein>
<evidence type="ECO:0000313" key="3">
    <source>
        <dbReference type="Proteomes" id="UP001162480"/>
    </source>
</evidence>
<sequence length="73" mass="8007">MVHEMNSVGEGRVQAKKGTVCGQEVNGDEQSVSSIDQEMNDMEQGEQHRSKGESNHRGAKSEIRTSPLHSTKP</sequence>
<feature type="region of interest" description="Disordered" evidence="1">
    <location>
        <begin position="1"/>
        <end position="73"/>
    </location>
</feature>
<organism evidence="2 3">
    <name type="scientific">Octopus vulgaris</name>
    <name type="common">Common octopus</name>
    <dbReference type="NCBI Taxonomy" id="6645"/>
    <lineage>
        <taxon>Eukaryota</taxon>
        <taxon>Metazoa</taxon>
        <taxon>Spiralia</taxon>
        <taxon>Lophotrochozoa</taxon>
        <taxon>Mollusca</taxon>
        <taxon>Cephalopoda</taxon>
        <taxon>Coleoidea</taxon>
        <taxon>Octopodiformes</taxon>
        <taxon>Octopoda</taxon>
        <taxon>Incirrata</taxon>
        <taxon>Octopodidae</taxon>
        <taxon>Octopus</taxon>
    </lineage>
</organism>
<reference evidence="2" key="1">
    <citation type="submission" date="2023-08" db="EMBL/GenBank/DDBJ databases">
        <authorList>
            <person name="Alioto T."/>
            <person name="Alioto T."/>
            <person name="Gomez Garrido J."/>
        </authorList>
    </citation>
    <scope>NUCLEOTIDE SEQUENCE</scope>
</reference>
<dbReference type="EMBL" id="OX597833">
    <property type="protein sequence ID" value="CAI9737813.1"/>
    <property type="molecule type" value="Genomic_DNA"/>
</dbReference>
<feature type="compositionally biased region" description="Polar residues" evidence="1">
    <location>
        <begin position="28"/>
        <end position="37"/>
    </location>
</feature>
<feature type="compositionally biased region" description="Basic and acidic residues" evidence="1">
    <location>
        <begin position="45"/>
        <end position="63"/>
    </location>
</feature>
<keyword evidence="3" id="KW-1185">Reference proteome</keyword>